<organism evidence="3 4">
    <name type="scientific">Plakobranchus ocellatus</name>
    <dbReference type="NCBI Taxonomy" id="259542"/>
    <lineage>
        <taxon>Eukaryota</taxon>
        <taxon>Metazoa</taxon>
        <taxon>Spiralia</taxon>
        <taxon>Lophotrochozoa</taxon>
        <taxon>Mollusca</taxon>
        <taxon>Gastropoda</taxon>
        <taxon>Heterobranchia</taxon>
        <taxon>Euthyneura</taxon>
        <taxon>Panpulmonata</taxon>
        <taxon>Sacoglossa</taxon>
        <taxon>Placobranchoidea</taxon>
        <taxon>Plakobranchidae</taxon>
        <taxon>Plakobranchus</taxon>
    </lineage>
</organism>
<evidence type="ECO:0000313" key="3">
    <source>
        <dbReference type="EMBL" id="GFO11836.1"/>
    </source>
</evidence>
<evidence type="ECO:0000256" key="1">
    <source>
        <dbReference type="SAM" id="MobiDB-lite"/>
    </source>
</evidence>
<dbReference type="AlphaFoldDB" id="A0AAV4AZ80"/>
<feature type="compositionally biased region" description="Low complexity" evidence="1">
    <location>
        <begin position="105"/>
        <end position="114"/>
    </location>
</feature>
<dbReference type="Proteomes" id="UP000735302">
    <property type="component" value="Unassembled WGS sequence"/>
</dbReference>
<keyword evidence="4" id="KW-1185">Reference proteome</keyword>
<feature type="compositionally biased region" description="Basic and acidic residues" evidence="1">
    <location>
        <begin position="174"/>
        <end position="185"/>
    </location>
</feature>
<feature type="region of interest" description="Disordered" evidence="1">
    <location>
        <begin position="95"/>
        <end position="120"/>
    </location>
</feature>
<feature type="chain" id="PRO_5043921102" evidence="2">
    <location>
        <begin position="17"/>
        <end position="204"/>
    </location>
</feature>
<gene>
    <name evidence="3" type="ORF">PoB_003834100</name>
</gene>
<evidence type="ECO:0000313" key="4">
    <source>
        <dbReference type="Proteomes" id="UP000735302"/>
    </source>
</evidence>
<name>A0AAV4AZ80_9GAST</name>
<feature type="region of interest" description="Disordered" evidence="1">
    <location>
        <begin position="155"/>
        <end position="204"/>
    </location>
</feature>
<sequence length="204" mass="21791">MTVLLTKLLHPSLCSAFLKVVPPLKTYSVFDIVVPSLSLPASSSSSLGTSVAQAYHAVIVASLGEAELRRRHGNLDFLSDTMRETKRKGDGLVVLHPASPQQGDLRLSGPPSGRGLRGGALTRNRSVLADLRADSLTTVPPTSLDRNEDASLQEGDLRFLGPPSGHGSGGGARTCDRRVPVDLRVDSLSIIPPESKKERQRGRQ</sequence>
<comment type="caution">
    <text evidence="3">The sequence shown here is derived from an EMBL/GenBank/DDBJ whole genome shotgun (WGS) entry which is preliminary data.</text>
</comment>
<dbReference type="EMBL" id="BLXT01004363">
    <property type="protein sequence ID" value="GFO11836.1"/>
    <property type="molecule type" value="Genomic_DNA"/>
</dbReference>
<proteinExistence type="predicted"/>
<accession>A0AAV4AZ80</accession>
<feature type="signal peptide" evidence="2">
    <location>
        <begin position="1"/>
        <end position="16"/>
    </location>
</feature>
<keyword evidence="2" id="KW-0732">Signal</keyword>
<protein>
    <submittedName>
        <fullName evidence="3">Uncharacterized protein</fullName>
    </submittedName>
</protein>
<reference evidence="3 4" key="1">
    <citation type="journal article" date="2021" name="Elife">
        <title>Chloroplast acquisition without the gene transfer in kleptoplastic sea slugs, Plakobranchus ocellatus.</title>
        <authorList>
            <person name="Maeda T."/>
            <person name="Takahashi S."/>
            <person name="Yoshida T."/>
            <person name="Shimamura S."/>
            <person name="Takaki Y."/>
            <person name="Nagai Y."/>
            <person name="Toyoda A."/>
            <person name="Suzuki Y."/>
            <person name="Arimoto A."/>
            <person name="Ishii H."/>
            <person name="Satoh N."/>
            <person name="Nishiyama T."/>
            <person name="Hasebe M."/>
            <person name="Maruyama T."/>
            <person name="Minagawa J."/>
            <person name="Obokata J."/>
            <person name="Shigenobu S."/>
        </authorList>
    </citation>
    <scope>NUCLEOTIDE SEQUENCE [LARGE SCALE GENOMIC DNA]</scope>
</reference>
<evidence type="ECO:0000256" key="2">
    <source>
        <dbReference type="SAM" id="SignalP"/>
    </source>
</evidence>